<dbReference type="PANTHER" id="PTHR22916">
    <property type="entry name" value="GLYCOSYLTRANSFERASE"/>
    <property type="match status" value="1"/>
</dbReference>
<dbReference type="Pfam" id="PF00535">
    <property type="entry name" value="Glycos_transf_2"/>
    <property type="match status" value="1"/>
</dbReference>
<comment type="caution">
    <text evidence="2">The sequence shown here is derived from an EMBL/GenBank/DDBJ whole genome shotgun (WGS) entry which is preliminary data.</text>
</comment>
<dbReference type="SUPFAM" id="SSF53448">
    <property type="entry name" value="Nucleotide-diphospho-sugar transferases"/>
    <property type="match status" value="1"/>
</dbReference>
<dbReference type="AlphaFoldDB" id="A0A3E5EJ66"/>
<reference evidence="2 4" key="1">
    <citation type="submission" date="2018-08" db="EMBL/GenBank/DDBJ databases">
        <title>A genome reference for cultivated species of the human gut microbiota.</title>
        <authorList>
            <person name="Zou Y."/>
            <person name="Xue W."/>
            <person name="Luo G."/>
        </authorList>
    </citation>
    <scope>NUCLEOTIDE SEQUENCE [LARGE SCALE GENOMIC DNA]</scope>
    <source>
        <strain evidence="2 4">OM03-6</strain>
    </source>
</reference>
<dbReference type="CDD" id="cd00761">
    <property type="entry name" value="Glyco_tranf_GTA_type"/>
    <property type="match status" value="1"/>
</dbReference>
<reference evidence="3 5" key="2">
    <citation type="journal article" date="2019" name="Science, e1252229">
        <title>Invertible promoters mediate bacterial phase variation, antibiotic resistance, and host adaptation in the gut.</title>
        <authorList>
            <person name="Jiang X."/>
            <person name="Hall A.B."/>
            <person name="Arthur T.D."/>
            <person name="Plichta D.R."/>
            <person name="Covington C.T."/>
            <person name="Poyet M."/>
            <person name="Crothers J."/>
            <person name="Moses P.L."/>
            <person name="Tolonen A.C."/>
            <person name="Vlamakis H."/>
            <person name="Alm E.J."/>
            <person name="Xavier R.J."/>
        </authorList>
    </citation>
    <scope>NUCLEOTIDE SEQUENCE [LARGE SCALE GENOMIC DNA]</scope>
    <source>
        <strain evidence="3">Af_0058</strain>
        <strain evidence="5">af_0058</strain>
    </source>
</reference>
<feature type="domain" description="Glycosyltransferase 2-like" evidence="1">
    <location>
        <begin position="4"/>
        <end position="129"/>
    </location>
</feature>
<dbReference type="Proteomes" id="UP000293506">
    <property type="component" value="Unassembled WGS sequence"/>
</dbReference>
<evidence type="ECO:0000313" key="3">
    <source>
        <dbReference type="EMBL" id="RYT66746.1"/>
    </source>
</evidence>
<protein>
    <submittedName>
        <fullName evidence="2 3">Glycosyltransferase</fullName>
    </submittedName>
</protein>
<dbReference type="Proteomes" id="UP000261105">
    <property type="component" value="Unassembled WGS sequence"/>
</dbReference>
<gene>
    <name evidence="2" type="ORF">DXB38_04695</name>
    <name evidence="3" type="ORF">EAI82_09360</name>
</gene>
<organism evidence="2 4">
    <name type="scientific">Blautia obeum</name>
    <dbReference type="NCBI Taxonomy" id="40520"/>
    <lineage>
        <taxon>Bacteria</taxon>
        <taxon>Bacillati</taxon>
        <taxon>Bacillota</taxon>
        <taxon>Clostridia</taxon>
        <taxon>Lachnospirales</taxon>
        <taxon>Lachnospiraceae</taxon>
        <taxon>Blautia</taxon>
    </lineage>
</organism>
<dbReference type="InterPro" id="IPR001173">
    <property type="entry name" value="Glyco_trans_2-like"/>
</dbReference>
<sequence>MIVTVLTPTFNRGGSLNNLYQSLQKQTIKDFEWLLVDDGSTDDTKNIAEEMRKKAEFPMRYIYKENGGKHTALNVGVKQITSELTFIVDSDDKLVPDAIEMILQYHKKYKERKDLCGYSFLRRFPDGNINGKPFESDEKVGTYIECRINADDTQADKAEVFYTRCLKEFPFPEYRNEKFLGEDLVWIRMAMKYQMVHINRAIYVGNYLEDGLTKNRRKNNIRSPYGCMERAKEFMRPELKLKYRLKGAVQYFVYGKFAGEKQLIAKAPYKGLAVCAALPSMLVYHIWSKSI</sequence>
<dbReference type="Gene3D" id="3.90.550.10">
    <property type="entry name" value="Spore Coat Polysaccharide Biosynthesis Protein SpsA, Chain A"/>
    <property type="match status" value="1"/>
</dbReference>
<name>A0A3E5EJ66_9FIRM</name>
<dbReference type="GO" id="GO:0016740">
    <property type="term" value="F:transferase activity"/>
    <property type="evidence" value="ECO:0007669"/>
    <property type="project" value="UniProtKB-KW"/>
</dbReference>
<evidence type="ECO:0000313" key="5">
    <source>
        <dbReference type="Proteomes" id="UP000293506"/>
    </source>
</evidence>
<accession>A0A3E5EJ66</accession>
<evidence type="ECO:0000259" key="1">
    <source>
        <dbReference type="Pfam" id="PF00535"/>
    </source>
</evidence>
<proteinExistence type="predicted"/>
<dbReference type="EMBL" id="RCXQ01000007">
    <property type="protein sequence ID" value="RYT66746.1"/>
    <property type="molecule type" value="Genomic_DNA"/>
</dbReference>
<keyword evidence="2" id="KW-0808">Transferase</keyword>
<dbReference type="PANTHER" id="PTHR22916:SF64">
    <property type="entry name" value="TRANSFERASE, PUTATIVE-RELATED"/>
    <property type="match status" value="1"/>
</dbReference>
<dbReference type="EMBL" id="QSUZ01000004">
    <property type="protein sequence ID" value="RGN88979.1"/>
    <property type="molecule type" value="Genomic_DNA"/>
</dbReference>
<evidence type="ECO:0000313" key="2">
    <source>
        <dbReference type="EMBL" id="RGN88979.1"/>
    </source>
</evidence>
<dbReference type="InterPro" id="IPR029044">
    <property type="entry name" value="Nucleotide-diphossugar_trans"/>
</dbReference>
<evidence type="ECO:0000313" key="4">
    <source>
        <dbReference type="Proteomes" id="UP000261105"/>
    </source>
</evidence>
<dbReference type="RefSeq" id="WP_117592205.1">
    <property type="nucleotide sequence ID" value="NZ_RCXQ01000007.1"/>
</dbReference>